<name>A0A5C6D761_9BACT</name>
<reference evidence="1 2" key="1">
    <citation type="submission" date="2019-02" db="EMBL/GenBank/DDBJ databases">
        <title>Deep-cultivation of Planctomycetes and their phenomic and genomic characterization uncovers novel biology.</title>
        <authorList>
            <person name="Wiegand S."/>
            <person name="Jogler M."/>
            <person name="Boedeker C."/>
            <person name="Pinto D."/>
            <person name="Vollmers J."/>
            <person name="Rivas-Marin E."/>
            <person name="Kohn T."/>
            <person name="Peeters S.H."/>
            <person name="Heuer A."/>
            <person name="Rast P."/>
            <person name="Oberbeckmann S."/>
            <person name="Bunk B."/>
            <person name="Jeske O."/>
            <person name="Meyerdierks A."/>
            <person name="Storesund J.E."/>
            <person name="Kallscheuer N."/>
            <person name="Luecker S."/>
            <person name="Lage O.M."/>
            <person name="Pohl T."/>
            <person name="Merkel B.J."/>
            <person name="Hornburger P."/>
            <person name="Mueller R.-W."/>
            <person name="Bruemmer F."/>
            <person name="Labrenz M."/>
            <person name="Spormann A.M."/>
            <person name="Op Den Camp H."/>
            <person name="Overmann J."/>
            <person name="Amann R."/>
            <person name="Jetten M.S.M."/>
            <person name="Mascher T."/>
            <person name="Medema M.H."/>
            <person name="Devos D.P."/>
            <person name="Kaster A.-K."/>
            <person name="Ovreas L."/>
            <person name="Rohde M."/>
            <person name="Galperin M.Y."/>
            <person name="Jogler C."/>
        </authorList>
    </citation>
    <scope>NUCLEOTIDE SEQUENCE [LARGE SCALE GENOMIC DNA]</scope>
    <source>
        <strain evidence="1 2">Poly41</strain>
    </source>
</reference>
<dbReference type="Proteomes" id="UP000319143">
    <property type="component" value="Unassembled WGS sequence"/>
</dbReference>
<evidence type="ECO:0000313" key="2">
    <source>
        <dbReference type="Proteomes" id="UP000319143"/>
    </source>
</evidence>
<comment type="caution">
    <text evidence="1">The sequence shown here is derived from an EMBL/GenBank/DDBJ whole genome shotgun (WGS) entry which is preliminary data.</text>
</comment>
<dbReference type="EMBL" id="SJPV01000012">
    <property type="protein sequence ID" value="TWU32658.1"/>
    <property type="molecule type" value="Genomic_DNA"/>
</dbReference>
<evidence type="ECO:0000313" key="1">
    <source>
        <dbReference type="EMBL" id="TWU32658.1"/>
    </source>
</evidence>
<organism evidence="1 2">
    <name type="scientific">Novipirellula artificiosorum</name>
    <dbReference type="NCBI Taxonomy" id="2528016"/>
    <lineage>
        <taxon>Bacteria</taxon>
        <taxon>Pseudomonadati</taxon>
        <taxon>Planctomycetota</taxon>
        <taxon>Planctomycetia</taxon>
        <taxon>Pirellulales</taxon>
        <taxon>Pirellulaceae</taxon>
        <taxon>Novipirellula</taxon>
    </lineage>
</organism>
<protein>
    <submittedName>
        <fullName evidence="1">Uncharacterized protein</fullName>
    </submittedName>
</protein>
<keyword evidence="2" id="KW-1185">Reference proteome</keyword>
<gene>
    <name evidence="1" type="ORF">Poly41_56360</name>
</gene>
<proteinExistence type="predicted"/>
<dbReference type="AlphaFoldDB" id="A0A5C6D761"/>
<accession>A0A5C6D761</accession>
<sequence length="58" mass="6349">MKTAAFQVALRTIHGSVGADSFSATFPSLPTLGRPDRWHVCFRKNPDDVFGEPGRMGD</sequence>